<dbReference type="Gene3D" id="1.10.8.710">
    <property type="match status" value="1"/>
</dbReference>
<dbReference type="Pfam" id="PF12774">
    <property type="entry name" value="AAA_6"/>
    <property type="match status" value="1"/>
</dbReference>
<dbReference type="InterPro" id="IPR041466">
    <property type="entry name" value="Dynein_AAA5_ext"/>
</dbReference>
<protein>
    <submittedName>
        <fullName evidence="28">LOW QUALITY PROTEIN: dynein heavy chain 7, axonemal-like</fullName>
    </submittedName>
</protein>
<dbReference type="Gene3D" id="1.10.472.130">
    <property type="match status" value="1"/>
</dbReference>
<dbReference type="Gene3D" id="1.10.8.1220">
    <property type="match status" value="1"/>
</dbReference>
<dbReference type="Pfam" id="PF12781">
    <property type="entry name" value="AAA_9"/>
    <property type="match status" value="1"/>
</dbReference>
<dbReference type="RefSeq" id="XP_025421120.1">
    <property type="nucleotide sequence ID" value="XM_025565335.1"/>
</dbReference>
<dbReference type="Pfam" id="PF12780">
    <property type="entry name" value="AAA_8"/>
    <property type="match status" value="1"/>
</dbReference>
<sequence length="3561" mass="409693">MYEHVTKYLKKMENNFFYVINENQPQSLFTYLQRDNTYDDMIEMLKLFQKYKNDANALVDHRILDLGYMDQVDLKNYLRDLTESYIEHIVEKFIDKFIRNHEILCNEFKEMASRAFTKTKSTEEFFALGNYMLYAATKFMADMTKTVKDLCKVACNVSQYAVLPQKFWDAQASSMKWLRDVKPIFVEYSTLYEVEKLNAEVALSDEISSLNYDLYAFEPNLTFLNNIDQIDKLYEYKLFISDIHRKIETFDARVAWVNREEELFNKPISEFKELAEIKNFIEPLVDIIIFSYTWLLKYNAWMHGDFDDLSLPEMEIVFDDFYKEAMKKQKSLRIKCKEMLSQNTNKKYEGIIGGTELDEFPAPLKIAQQTIESMKEFRQYMPIVGIMCNPDLKERHWADMSELIGFDLTPNAGTTLTKMIDLKLEDKLPQFDVISISATKEEQLRKSLEKMKEDWTSIILSTSPYKDTKINILSGVDDIQSVLDDHLIKTISIRGSAFVKPIREEIKEWYETVNRMNNTLEEWTKVQIQWLYLMPIFSSKDIVAQMPKEGALFNEINVTIKKILGLIDVDPLAIKCIGQEGILESLIHCMELMETINSGVNSYLENKRLYFPRFFFLSNDEMLEILSETKNPKKVQPHLKKCFEGIAKLEFNENLDILKMLSSEGEEIALSQYISTVEARGSVEKWLLQVEEQMIISIRISIENAFIEYPTIKRTLWVQKWPGQSVLCVGQIFWTTEVHEVLNMGKPDQMRTYYKFLTNQLNDIVDLVRSKLSKQTRISLSALVTLDVHGRDVVDDLANNNVTHHMDFKWLSQLRYYWENDTLVRITNATINYAYEYLGNTPRLVITPLTDRCYRTLISAYHLHLNGAPEGPAGTGKTETTKDLAKALAVQCIVFNCSDSLDYLAMGKFFKGLASAGAWACFDEFNRIDIEVLSVVAQQILCIVQAVRTNLKTFNFEGTELELNPRCYICITMNPGYAGRSELPDNLKVLFRTVAMMVPDYALIGEISLYSYGFVNARELSVKIVTTYKLCSEQLSSQSHYDYGMRAVKTVLIAAGNLKMKFPNDDESELLLRSILDVNSAKFLNKDVPLFKGIISDLFPSVTLPNPDYRNLISAATIICTRMNLQPTDSSLEKLIQIYEMMIVRHGFMLIGNPFGGKTSLLHLLAETLNLQNELNQDEEKVEYETVNPKSLTMGQLYGCFDEVSHEWSDGIVANTFRTFSMSETTNRKWLIFDGPVDAVWIENMNTVLDDNKKLCLSSGEVIAMPDCMSMIFEAMDLSQASPATVSRCGMIYLDPTILGWRPLIVSWLKTCPEFWSSDQNGIDIMCLFDWLTPPCLYFVRRNCVQLTNAGETNTVLNVLNILEMQLKNAIKPNKQPGKDTNTNVNFYEFFTNYLQGAFVYASIWGFGGTLDSKSRPVFDLYFKELWKGEIPDFTPPAELSPLSIIIPNEGTLYDYVFIFKSKGSWKHLLEIRNNNKLEEMANIEQTLVPTLDTARYMHLVDMFISNRKPFLLFGPTGTGKSFYVKNYMMNKLSLDEYVPSFVTFTIQTSANFTQEIILSKLIKRKRGVYGPPIGKVCVIFVDDMNMPIKEQYGAQPPIELLRQYFDHGYWYDLLDTTKVYLQDVLLLTAIGPTGGSRQDVYARFLRHFGLFAINSFDDESINKIFSTLLQIGLRRNGFTLEVIPIIDNLVQSTIDLYRSAIQKLAPTPNKSHYLFNLRDISKVTNGILMFRKESFTHRSLFVKLWVHEVMRVFFDRLVDDKDREWLFNEIRLNVGSNFKEIFDVVFKNLSNTTPIIYQDMRNLLFTNVLDIDAIEDKKYEQPASYNQFVELAHMMMDEYDTTHNPKLNIVLFKYAIEHLSKICRIISISGGSALLVGVGGSGRQSLTRLAATMYGYNVFQPKITKNYGFNEWRDDLKTILKDSGGRNRPTIFLFAEGQIKEEYFLQDIDALLNSGEVPNLFTLEEQQNILEMVRLAAQGGNRNLDIAPLVVFNYFINRCKQNLHLCLCFSPIGSSFRNRLRLYPSMVSCCTIDWFEDWPEDALEMVAHKYLKNANLPEKIKMSAVTVCQRFHVDARKLSSEFYSTTRRRTYITSASYLDLIKAYTDCTSIKQKEIMELKMRYVSGLRELEYATVQVNQMKEDLFKLQPQLKQAQKEADEMMKIISRETVEVEKATARVQVDEQAANVQAESANKLKLECETDLALAIPILEDAINALNTLKPSDITLVKSMKNPPIIVKTVMAAVCVMINVLPDKIPDPKRPGYNILDYWGPSKRLLGDINFLDKLKKYDKDNIPVKVMDDIRLTYLPDPHFKPTIVAKASSAAEGLCKWIIALDMYDRVVKIVAPKKEKLEIANTEYEETMAILIKKRNEVKELQDRLDSLKERLADTILNKEKLLTEVELCERKLIKAEKLIRSLGSEKDRWSDRANELQINYDCIPGDILISCGIIAYLAPFTSNFRSSIINEWRTLCLNLKIPSSKSYSLINVLGVPIKIQNWTIDGLPMDLFSIDNAIIMDESQRYSLLIDPQGQAHKWIKTMEKINDIVIVKLTNPNYMKIIEIAIEIGKPILIENVQEELDPPLDPILLKQIYRQGITMFITLGDNTIEYNPNFRLYITSKLRNPHYLPEIFNKVTIINFALTVEGLEDQLLGIAVAKERPDLEFKRKKLIVEGAENAKTLLNVENNILQILSAPGNILEDEDAVDVLENAKLLAIQIIKKQAASVETVAIIDKFRLQYNPLAKHCSILYYCITDLPNIDPMYQYSLTWFINIFIMTVETAKKSKIINVRLEALKNTFTYNLYTNVCRSLFEIDKTLFSFIMCTTIMLSEKKIDKQELMFLMTGGVGLKNNIPNPASNWLQDKNWDELCRLDELNTFKGIKNDFIQKVNDWKEYYDQADQEDSTFPNPWYDKLSDFQRILVVRTIRPDKVIPIIIKLIESELGENFIQPPPFDIQKSYNDSYCLNPLIFILSPGVDPMVSLLQFANKMDKTETIQSVSLGQGQGPIAESLIQNAQKTGGWVCLQNCHLATSWMEQLETICDSFDISNVNSEFRLWLTSYPSDKFPVSVLQNGVKMTNEPPTGLQANMLRNYQSYPVKDEVFFDGCVGKKNIFTKLLYGITFFHAVIQERKKFGPIGWNIPYGFNESDYHISIQQLQMYINEFDEIPFEAITYLTGECNYGGRVTDDWDRRTLNTILSIFCCPSVVEDPHYLFCDISSKYGIPYSNNYSDFIKQIEEIPAVPSPEVFGLHLNSGITRDLQSTMHLFDSYILIAESSGGSDDPDATENLLIAIASNILEKLPKNFDIEMATEKYPVLYTESMNTVLVQEMERFNILLSIIRKSLQDLIKAIKGAIVMTSELETMAISLSVAKYPAFWSKFSYPSLKSLGGYITNFIERLDFLQVWYDNGKPDNFWLSGLFFTQAFLTGAMQNFARRYTIPIDQLCFDFQVQRSDRINASPKDGVYCYGLFLDGARWNRTRMVLDEQLPKVLSDVLPLVWFKPIKKVELKQGSRYTCPVYKTSERKGILSTTGHSTNYVLPMFLDTNKKASHWIYRGVALLCQLND</sequence>
<dbReference type="SUPFAM" id="SSF52540">
    <property type="entry name" value="P-loop containing nucleoside triphosphate hydrolases"/>
    <property type="match status" value="4"/>
</dbReference>
<dbReference type="InterPro" id="IPR042228">
    <property type="entry name" value="Dynein_linker_3"/>
</dbReference>
<dbReference type="FunFam" id="1.20.920.20:FF:000006">
    <property type="entry name" value="Dynein, axonemal, heavy chain 6"/>
    <property type="match status" value="1"/>
</dbReference>
<organism evidence="27 28">
    <name type="scientific">Sipha flava</name>
    <name type="common">yellow sugarcane aphid</name>
    <dbReference type="NCBI Taxonomy" id="143950"/>
    <lineage>
        <taxon>Eukaryota</taxon>
        <taxon>Metazoa</taxon>
        <taxon>Ecdysozoa</taxon>
        <taxon>Arthropoda</taxon>
        <taxon>Hexapoda</taxon>
        <taxon>Insecta</taxon>
        <taxon>Pterygota</taxon>
        <taxon>Neoptera</taxon>
        <taxon>Paraneoptera</taxon>
        <taxon>Hemiptera</taxon>
        <taxon>Sternorrhyncha</taxon>
        <taxon>Aphidomorpha</taxon>
        <taxon>Aphidoidea</taxon>
        <taxon>Aphididae</taxon>
        <taxon>Sipha</taxon>
    </lineage>
</organism>
<evidence type="ECO:0000256" key="7">
    <source>
        <dbReference type="ARBA" id="ARBA00022741"/>
    </source>
</evidence>
<evidence type="ECO:0000256" key="10">
    <source>
        <dbReference type="ARBA" id="ARBA00023017"/>
    </source>
</evidence>
<dbReference type="Proteomes" id="UP000694846">
    <property type="component" value="Unplaced"/>
</dbReference>
<dbReference type="Pfam" id="PF12775">
    <property type="entry name" value="AAA_7"/>
    <property type="match status" value="1"/>
</dbReference>
<dbReference type="InterPro" id="IPR024743">
    <property type="entry name" value="Dynein_HC_stalk"/>
</dbReference>
<feature type="domain" description="Dynein heavy chain hydrolytic ATP-binding dynein motor region" evidence="19">
    <location>
        <begin position="833"/>
        <end position="1159"/>
    </location>
</feature>
<dbReference type="FunFam" id="3.40.50.300:FF:002141">
    <property type="entry name" value="Dynein heavy chain"/>
    <property type="match status" value="1"/>
</dbReference>
<keyword evidence="15" id="KW-0966">Cell projection</keyword>
<dbReference type="FunFam" id="1.20.140.100:FF:000004">
    <property type="entry name" value="Dynein axonemal heavy chain 6"/>
    <property type="match status" value="1"/>
</dbReference>
<dbReference type="Gene3D" id="1.20.920.20">
    <property type="match status" value="1"/>
</dbReference>
<dbReference type="Gene3D" id="1.20.58.1120">
    <property type="match status" value="1"/>
</dbReference>
<keyword evidence="12" id="KW-0969">Cilium</keyword>
<dbReference type="FunFam" id="1.10.8.710:FF:000004">
    <property type="entry name" value="Dynein axonemal heavy chain 6"/>
    <property type="match status" value="1"/>
</dbReference>
<dbReference type="InterPro" id="IPR042219">
    <property type="entry name" value="AAA_lid_11_sf"/>
</dbReference>
<feature type="coiled-coil region" evidence="16">
    <location>
        <begin position="2349"/>
        <end position="2414"/>
    </location>
</feature>
<dbReference type="FunFam" id="1.20.920.30:FF:000002">
    <property type="entry name" value="Dynein axonemal heavy chain 3"/>
    <property type="match status" value="1"/>
</dbReference>
<feature type="domain" description="Dynein heavy chain AAA module D4" evidence="21">
    <location>
        <begin position="1848"/>
        <end position="2107"/>
    </location>
</feature>
<dbReference type="InterPro" id="IPR024317">
    <property type="entry name" value="Dynein_heavy_chain_D4_dom"/>
</dbReference>
<evidence type="ECO:0000259" key="20">
    <source>
        <dbReference type="Pfam" id="PF12777"/>
    </source>
</evidence>
<keyword evidence="14" id="KW-0206">Cytoskeleton</keyword>
<dbReference type="Gene3D" id="6.10.140.1060">
    <property type="match status" value="1"/>
</dbReference>
<dbReference type="Gene3D" id="1.20.140.100">
    <property type="entry name" value="Dynein heavy chain, N-terminal domain 2"/>
    <property type="match status" value="1"/>
</dbReference>
<evidence type="ECO:0000259" key="23">
    <source>
        <dbReference type="Pfam" id="PF17852"/>
    </source>
</evidence>
<evidence type="ECO:0000259" key="26">
    <source>
        <dbReference type="Pfam" id="PF22597"/>
    </source>
</evidence>
<dbReference type="GO" id="GO:0008569">
    <property type="term" value="F:minus-end-directed microtubule motor activity"/>
    <property type="evidence" value="ECO:0007669"/>
    <property type="project" value="InterPro"/>
</dbReference>
<evidence type="ECO:0000313" key="28">
    <source>
        <dbReference type="RefSeq" id="XP_025421120.1"/>
    </source>
</evidence>
<dbReference type="InterPro" id="IPR013602">
    <property type="entry name" value="Dynein_heavy_linker"/>
</dbReference>
<dbReference type="PANTHER" id="PTHR22878">
    <property type="entry name" value="DYNEIN HEAVY CHAIN 6, AXONEMAL-LIKE-RELATED"/>
    <property type="match status" value="1"/>
</dbReference>
<dbReference type="GO" id="GO:0005858">
    <property type="term" value="C:axonemal dynein complex"/>
    <property type="evidence" value="ECO:0007669"/>
    <property type="project" value="UniProtKB-ARBA"/>
</dbReference>
<evidence type="ECO:0000256" key="13">
    <source>
        <dbReference type="ARBA" id="ARBA00023175"/>
    </source>
</evidence>
<dbReference type="PANTHER" id="PTHR22878:SF70">
    <property type="entry name" value="DYNEIN HEAVY CHAIN 2, AXONEMAL"/>
    <property type="match status" value="1"/>
</dbReference>
<evidence type="ECO:0000256" key="4">
    <source>
        <dbReference type="ARBA" id="ARBA00022490"/>
    </source>
</evidence>
<keyword evidence="13" id="KW-0505">Motor protein</keyword>
<dbReference type="InterPro" id="IPR041658">
    <property type="entry name" value="AAA_lid_11"/>
</dbReference>
<dbReference type="InterPro" id="IPR026983">
    <property type="entry name" value="DHC"/>
</dbReference>
<evidence type="ECO:0000256" key="2">
    <source>
        <dbReference type="ARBA" id="ARBA00004430"/>
    </source>
</evidence>
<dbReference type="InterPro" id="IPR035699">
    <property type="entry name" value="AAA_6"/>
</dbReference>
<dbReference type="FunFam" id="3.40.50.300:FF:000362">
    <property type="entry name" value="Dynein, axonemal, heavy chain 6"/>
    <property type="match status" value="1"/>
</dbReference>
<keyword evidence="5" id="KW-0493">Microtubule</keyword>
<keyword evidence="11 16" id="KW-0175">Coiled coil</keyword>
<dbReference type="Gene3D" id="1.20.1270.280">
    <property type="match status" value="1"/>
</dbReference>
<reference evidence="28" key="1">
    <citation type="submission" date="2025-08" db="UniProtKB">
        <authorList>
            <consortium name="RefSeq"/>
        </authorList>
    </citation>
    <scope>IDENTIFICATION</scope>
    <source>
        <tissue evidence="28">Whole body</tissue>
    </source>
</reference>
<dbReference type="Gene3D" id="3.20.180.20">
    <property type="entry name" value="Dynein heavy chain, N-terminal domain 2"/>
    <property type="match status" value="1"/>
</dbReference>
<keyword evidence="8" id="KW-0067">ATP-binding</keyword>
<dbReference type="Pfam" id="PF08393">
    <property type="entry name" value="DHC_N2"/>
    <property type="match status" value="1"/>
</dbReference>
<dbReference type="FunFam" id="3.40.50.300:FF:001328">
    <property type="entry name" value="Dynein heavy chain 6, axonemal"/>
    <property type="match status" value="1"/>
</dbReference>
<evidence type="ECO:0000256" key="3">
    <source>
        <dbReference type="ARBA" id="ARBA00008887"/>
    </source>
</evidence>
<evidence type="ECO:0000259" key="25">
    <source>
        <dbReference type="Pfam" id="PF18199"/>
    </source>
</evidence>
<feature type="domain" description="Dynein heavy chain linker" evidence="18">
    <location>
        <begin position="274"/>
        <end position="704"/>
    </location>
</feature>
<evidence type="ECO:0000256" key="1">
    <source>
        <dbReference type="ARBA" id="ARBA00004230"/>
    </source>
</evidence>
<dbReference type="Gene3D" id="1.10.8.720">
    <property type="entry name" value="Region D6 of dynein motor"/>
    <property type="match status" value="1"/>
</dbReference>
<feature type="domain" description="Dynein heavy chain AAA lid" evidence="24">
    <location>
        <begin position="3110"/>
        <end position="3249"/>
    </location>
</feature>
<name>A0A8B8GE65_9HEMI</name>
<dbReference type="Gene3D" id="1.20.920.30">
    <property type="match status" value="1"/>
</dbReference>
<dbReference type="FunFam" id="1.10.8.1220:FF:000001">
    <property type="entry name" value="Dynein axonemal heavy chain 5"/>
    <property type="match status" value="1"/>
</dbReference>
<dbReference type="Pfam" id="PF17852">
    <property type="entry name" value="Dynein_AAA_lid"/>
    <property type="match status" value="1"/>
</dbReference>
<dbReference type="GO" id="GO:0051959">
    <property type="term" value="F:dynein light intermediate chain binding"/>
    <property type="evidence" value="ECO:0007669"/>
    <property type="project" value="InterPro"/>
</dbReference>
<keyword evidence="10" id="KW-0243">Dynein</keyword>
<dbReference type="FunFam" id="3.40.50.300:FF:000044">
    <property type="entry name" value="Dynein heavy chain 5, axonemal"/>
    <property type="match status" value="1"/>
</dbReference>
<dbReference type="InterPro" id="IPR041228">
    <property type="entry name" value="Dynein_C"/>
</dbReference>
<evidence type="ECO:0000259" key="24">
    <source>
        <dbReference type="Pfam" id="PF18198"/>
    </source>
</evidence>
<keyword evidence="27" id="KW-1185">Reference proteome</keyword>
<dbReference type="InterPro" id="IPR027417">
    <property type="entry name" value="P-loop_NTPase"/>
</dbReference>
<dbReference type="InterPro" id="IPR043160">
    <property type="entry name" value="Dynein_C_barrel"/>
</dbReference>
<evidence type="ECO:0000256" key="5">
    <source>
        <dbReference type="ARBA" id="ARBA00022701"/>
    </source>
</evidence>
<keyword evidence="6" id="KW-0677">Repeat</keyword>
<dbReference type="FunFam" id="1.20.1270.280:FF:000001">
    <property type="entry name" value="dynein heavy chain 7, axonemal"/>
    <property type="match status" value="1"/>
</dbReference>
<dbReference type="GO" id="GO:0005524">
    <property type="term" value="F:ATP binding"/>
    <property type="evidence" value="ECO:0007669"/>
    <property type="project" value="UniProtKB-KW"/>
</dbReference>
<feature type="domain" description="Dynein heavy chain region D6 P-loop" evidence="17">
    <location>
        <begin position="2962"/>
        <end position="3074"/>
    </location>
</feature>
<evidence type="ECO:0000259" key="19">
    <source>
        <dbReference type="Pfam" id="PF12774"/>
    </source>
</evidence>
<dbReference type="Gene3D" id="3.10.490.20">
    <property type="match status" value="1"/>
</dbReference>
<dbReference type="GO" id="GO:0031514">
    <property type="term" value="C:motile cilium"/>
    <property type="evidence" value="ECO:0007669"/>
    <property type="project" value="UniProtKB-SubCell"/>
</dbReference>
<dbReference type="GO" id="GO:0045505">
    <property type="term" value="F:dynein intermediate chain binding"/>
    <property type="evidence" value="ECO:0007669"/>
    <property type="project" value="InterPro"/>
</dbReference>
<dbReference type="InterPro" id="IPR004273">
    <property type="entry name" value="Dynein_heavy_D6_P-loop"/>
</dbReference>
<evidence type="ECO:0000256" key="14">
    <source>
        <dbReference type="ARBA" id="ARBA00023212"/>
    </source>
</evidence>
<evidence type="ECO:0000256" key="9">
    <source>
        <dbReference type="ARBA" id="ARBA00022846"/>
    </source>
</evidence>
<proteinExistence type="inferred from homology"/>
<comment type="similarity">
    <text evidence="3">Belongs to the dynein heavy chain family.</text>
</comment>
<dbReference type="GO" id="GO:0005874">
    <property type="term" value="C:microtubule"/>
    <property type="evidence" value="ECO:0007669"/>
    <property type="project" value="UniProtKB-KW"/>
</dbReference>
<evidence type="ECO:0000259" key="17">
    <source>
        <dbReference type="Pfam" id="PF03028"/>
    </source>
</evidence>
<dbReference type="FunFam" id="1.20.58.1120:FF:000005">
    <property type="entry name" value="Dynein, axonemal, heavy chain 12"/>
    <property type="match status" value="1"/>
</dbReference>
<dbReference type="GeneID" id="112691180"/>
<evidence type="ECO:0000256" key="15">
    <source>
        <dbReference type="ARBA" id="ARBA00023273"/>
    </source>
</evidence>
<feature type="domain" description="Dynein heavy chain C-terminal" evidence="25">
    <location>
        <begin position="3258"/>
        <end position="3557"/>
    </location>
</feature>
<keyword evidence="7" id="KW-0547">Nucleotide-binding</keyword>
<dbReference type="InterPro" id="IPR043157">
    <property type="entry name" value="Dynein_AAA1S"/>
</dbReference>
<evidence type="ECO:0000256" key="11">
    <source>
        <dbReference type="ARBA" id="ARBA00023054"/>
    </source>
</evidence>
<evidence type="ECO:0000313" key="27">
    <source>
        <dbReference type="Proteomes" id="UP000694846"/>
    </source>
</evidence>
<dbReference type="FunFam" id="1.10.287.2620:FF:000002">
    <property type="entry name" value="Dynein heavy chain 2, axonemal"/>
    <property type="match status" value="1"/>
</dbReference>
<keyword evidence="4" id="KW-0963">Cytoplasm</keyword>
<dbReference type="InterPro" id="IPR035706">
    <property type="entry name" value="AAA_9"/>
</dbReference>
<evidence type="ECO:0000256" key="6">
    <source>
        <dbReference type="ARBA" id="ARBA00022737"/>
    </source>
</evidence>
<dbReference type="FunFam" id="3.20.180.20:FF:000003">
    <property type="entry name" value="Dynein heavy chain 12, axonemal"/>
    <property type="match status" value="1"/>
</dbReference>
<feature type="domain" description="Dynein heavy chain coiled coil stalk" evidence="20">
    <location>
        <begin position="2123"/>
        <end position="2467"/>
    </location>
</feature>
<dbReference type="FunFam" id="1.10.8.720:FF:000001">
    <property type="entry name" value="dynein heavy chain 7, axonemal"/>
    <property type="match status" value="1"/>
</dbReference>
<dbReference type="Gene3D" id="1.10.287.2620">
    <property type="match status" value="1"/>
</dbReference>
<dbReference type="InterPro" id="IPR054354">
    <property type="entry name" value="DYNC2H1-like_lid"/>
</dbReference>
<feature type="domain" description="Dynein heavy chain ATP-binding dynein motor region" evidence="22">
    <location>
        <begin position="2496"/>
        <end position="2716"/>
    </location>
</feature>
<feature type="domain" description="Dynein heavy chain AAA 5 extension" evidence="23">
    <location>
        <begin position="1328"/>
        <end position="1468"/>
    </location>
</feature>
<dbReference type="Pfam" id="PF22597">
    <property type="entry name" value="DYN_lid"/>
    <property type="match status" value="1"/>
</dbReference>
<evidence type="ECO:0000256" key="16">
    <source>
        <dbReference type="SAM" id="Coils"/>
    </source>
</evidence>
<dbReference type="FunFam" id="3.10.490.20:FF:000001">
    <property type="entry name" value="dynein heavy chain 7, axonemal"/>
    <property type="match status" value="1"/>
</dbReference>
<dbReference type="OrthoDB" id="424310at2759"/>
<dbReference type="Pfam" id="PF18198">
    <property type="entry name" value="AAA_lid_11"/>
    <property type="match status" value="1"/>
</dbReference>
<dbReference type="Gene3D" id="3.40.50.300">
    <property type="entry name" value="P-loop containing nucleotide triphosphate hydrolases"/>
    <property type="match status" value="5"/>
</dbReference>
<dbReference type="Pfam" id="PF18199">
    <property type="entry name" value="Dynein_C"/>
    <property type="match status" value="1"/>
</dbReference>
<dbReference type="GO" id="GO:0003341">
    <property type="term" value="P:cilium movement"/>
    <property type="evidence" value="ECO:0007669"/>
    <property type="project" value="UniProtKB-ARBA"/>
</dbReference>
<keyword evidence="9" id="KW-0282">Flagellum</keyword>
<evidence type="ECO:0000256" key="8">
    <source>
        <dbReference type="ARBA" id="ARBA00022840"/>
    </source>
</evidence>
<dbReference type="Pfam" id="PF12777">
    <property type="entry name" value="MT"/>
    <property type="match status" value="1"/>
</dbReference>
<comment type="subcellular location">
    <subcellularLocation>
        <location evidence="1">Cell projection</location>
        <location evidence="1">Cilium</location>
        <location evidence="1">Flagellum</location>
    </subcellularLocation>
    <subcellularLocation>
        <location evidence="2">Cytoplasm</location>
        <location evidence="2">Cytoskeleton</location>
        <location evidence="2">Cilium axoneme</location>
    </subcellularLocation>
</comment>
<evidence type="ECO:0000259" key="22">
    <source>
        <dbReference type="Pfam" id="PF12781"/>
    </source>
</evidence>
<feature type="domain" description="Dynein 2 heavy chain 1 cytoplasmic ATPase lid" evidence="26">
    <location>
        <begin position="1687"/>
        <end position="1764"/>
    </location>
</feature>
<evidence type="ECO:0000256" key="12">
    <source>
        <dbReference type="ARBA" id="ARBA00023069"/>
    </source>
</evidence>
<dbReference type="InterPro" id="IPR042222">
    <property type="entry name" value="Dynein_2_N"/>
</dbReference>
<dbReference type="FunFam" id="3.40.50.300:FF:001145">
    <property type="entry name" value="Putative dynein heavy chain"/>
    <property type="match status" value="1"/>
</dbReference>
<dbReference type="Pfam" id="PF03028">
    <property type="entry name" value="Dynein_heavy"/>
    <property type="match status" value="1"/>
</dbReference>
<evidence type="ECO:0000259" key="21">
    <source>
        <dbReference type="Pfam" id="PF12780"/>
    </source>
</evidence>
<gene>
    <name evidence="28" type="primary">LOC112691180</name>
</gene>
<accession>A0A8B8GE65</accession>
<evidence type="ECO:0000259" key="18">
    <source>
        <dbReference type="Pfam" id="PF08393"/>
    </source>
</evidence>